<name>A0A5C8V7E8_9FLAO</name>
<reference evidence="1 2" key="1">
    <citation type="submission" date="2019-08" db="EMBL/GenBank/DDBJ databases">
        <title>Professor.</title>
        <authorList>
            <person name="Park J.S."/>
        </authorList>
    </citation>
    <scope>NUCLEOTIDE SEQUENCE [LARGE SCALE GENOMIC DNA]</scope>
    <source>
        <strain evidence="1 2">176CP5-101</strain>
    </source>
</reference>
<proteinExistence type="predicted"/>
<keyword evidence="2" id="KW-1185">Reference proteome</keyword>
<dbReference type="SUPFAM" id="SSF51182">
    <property type="entry name" value="RmlC-like cupins"/>
    <property type="match status" value="1"/>
</dbReference>
<evidence type="ECO:0008006" key="3">
    <source>
        <dbReference type="Google" id="ProtNLM"/>
    </source>
</evidence>
<evidence type="ECO:0000313" key="2">
    <source>
        <dbReference type="Proteomes" id="UP000321456"/>
    </source>
</evidence>
<organism evidence="1 2">
    <name type="scientific">Flagellimonas hymeniacidonis</name>
    <dbReference type="NCBI Taxonomy" id="2603628"/>
    <lineage>
        <taxon>Bacteria</taxon>
        <taxon>Pseudomonadati</taxon>
        <taxon>Bacteroidota</taxon>
        <taxon>Flavobacteriia</taxon>
        <taxon>Flavobacteriales</taxon>
        <taxon>Flavobacteriaceae</taxon>
        <taxon>Flagellimonas</taxon>
    </lineage>
</organism>
<dbReference type="AlphaFoldDB" id="A0A5C8V7E8"/>
<dbReference type="Proteomes" id="UP000321456">
    <property type="component" value="Unassembled WGS sequence"/>
</dbReference>
<gene>
    <name evidence="1" type="ORF">FVB32_05920</name>
</gene>
<evidence type="ECO:0000313" key="1">
    <source>
        <dbReference type="EMBL" id="TXN37825.1"/>
    </source>
</evidence>
<dbReference type="EMBL" id="VRUR01000001">
    <property type="protein sequence ID" value="TXN37825.1"/>
    <property type="molecule type" value="Genomic_DNA"/>
</dbReference>
<accession>A0A5C8V7E8</accession>
<protein>
    <recommendedName>
        <fullName evidence="3">Cupin type-1 domain-containing protein</fullName>
    </recommendedName>
</protein>
<dbReference type="RefSeq" id="WP_147742126.1">
    <property type="nucleotide sequence ID" value="NZ_VRUR01000001.1"/>
</dbReference>
<dbReference type="InterPro" id="IPR011051">
    <property type="entry name" value="RmlC_Cupin_sf"/>
</dbReference>
<sequence length="164" mass="18610">MKSRKNKKRLWIIVTTFALTFLTNQKMTSQEVVLRTNEVKGETHISKDDFPKGNIINMVNGWGGMTVAINEPKAGTDYTPILKGLKNDLCQVPHWGYLEKGKIRIINSDKKTITVLAGEVFYMPPGHTLIVDGDARIIDFSPEKEMNELNTFIVNKVTEMQNKK</sequence>
<comment type="caution">
    <text evidence="1">The sequence shown here is derived from an EMBL/GenBank/DDBJ whole genome shotgun (WGS) entry which is preliminary data.</text>
</comment>